<accession>A0A5B8NL09</accession>
<evidence type="ECO:0000256" key="1">
    <source>
        <dbReference type="SAM" id="Phobius"/>
    </source>
</evidence>
<reference evidence="2" key="1">
    <citation type="submission" date="2019-08" db="EMBL/GenBank/DDBJ databases">
        <title>Carotenoids and Carotenoid Binding Proteins in the Halophilic Cyanobacterium Euhalothece sp. ZM00.</title>
        <authorList>
            <person name="Cho S.M."/>
            <person name="Song J.Y."/>
            <person name="Park Y.-I."/>
        </authorList>
    </citation>
    <scope>NUCLEOTIDE SEQUENCE [LARGE SCALE GENOMIC DNA]</scope>
    <source>
        <strain evidence="2">Z-M001</strain>
    </source>
</reference>
<dbReference type="AlphaFoldDB" id="A0A5B8NL09"/>
<name>A0A5B8NL09_9CHRO</name>
<evidence type="ECO:0000313" key="2">
    <source>
        <dbReference type="EMBL" id="QDZ38809.1"/>
    </source>
</evidence>
<dbReference type="Pfam" id="PF05421">
    <property type="entry name" value="DUF751"/>
    <property type="match status" value="1"/>
</dbReference>
<evidence type="ECO:0000313" key="3">
    <source>
        <dbReference type="Proteomes" id="UP000318453"/>
    </source>
</evidence>
<sequence length="67" mass="7736">MKEFFLNVSRYPRYLISFSLGIFFALFERIKPLFKRPVTATALIGIIISGFLLLVFTLRGMLGYTNL</sequence>
<dbReference type="Proteomes" id="UP000318453">
    <property type="component" value="Chromosome"/>
</dbReference>
<dbReference type="OrthoDB" id="489556at2"/>
<dbReference type="RefSeq" id="WP_146294420.1">
    <property type="nucleotide sequence ID" value="NZ_CP042326.1"/>
</dbReference>
<protein>
    <submittedName>
        <fullName evidence="2">DUF751 family protein</fullName>
    </submittedName>
</protein>
<dbReference type="InterPro" id="IPR008470">
    <property type="entry name" value="Uncharacterised_Ycf33"/>
</dbReference>
<keyword evidence="3" id="KW-1185">Reference proteome</keyword>
<feature type="transmembrane region" description="Helical" evidence="1">
    <location>
        <begin position="42"/>
        <end position="62"/>
    </location>
</feature>
<keyword evidence="1" id="KW-0812">Transmembrane</keyword>
<keyword evidence="1" id="KW-0472">Membrane</keyword>
<dbReference type="KEGG" id="enn:FRE64_01975"/>
<organism evidence="2 3">
    <name type="scientific">Euhalothece natronophila Z-M001</name>
    <dbReference type="NCBI Taxonomy" id="522448"/>
    <lineage>
        <taxon>Bacteria</taxon>
        <taxon>Bacillati</taxon>
        <taxon>Cyanobacteriota</taxon>
        <taxon>Cyanophyceae</taxon>
        <taxon>Oscillatoriophycideae</taxon>
        <taxon>Chroococcales</taxon>
        <taxon>Halothecacae</taxon>
        <taxon>Halothece cluster</taxon>
        <taxon>Euhalothece</taxon>
    </lineage>
</organism>
<proteinExistence type="predicted"/>
<feature type="transmembrane region" description="Helical" evidence="1">
    <location>
        <begin position="12"/>
        <end position="30"/>
    </location>
</feature>
<gene>
    <name evidence="2" type="ORF">FRE64_01975</name>
</gene>
<dbReference type="EMBL" id="CP042326">
    <property type="protein sequence ID" value="QDZ38809.1"/>
    <property type="molecule type" value="Genomic_DNA"/>
</dbReference>
<keyword evidence="1" id="KW-1133">Transmembrane helix</keyword>